<name>A0A6J7E402_9ZZZZ</name>
<protein>
    <submittedName>
        <fullName evidence="2">Unannotated protein</fullName>
    </submittedName>
</protein>
<evidence type="ECO:0000313" key="2">
    <source>
        <dbReference type="EMBL" id="CAB4874473.1"/>
    </source>
</evidence>
<proteinExistence type="predicted"/>
<evidence type="ECO:0000313" key="1">
    <source>
        <dbReference type="EMBL" id="CAB4605673.1"/>
    </source>
</evidence>
<sequence length="107" mass="10943">MKSCGATLAGADLSGIDLSKQSVIQGVVIAEGSGDGVPNGMPITVGYARLLDKDGEFTAEVPLNGQGQFRFFAAPGKWTVRILAPGATTERVVLAVVGTAVDLTIPL</sequence>
<accession>A0A6J7E402</accession>
<reference evidence="2" key="1">
    <citation type="submission" date="2020-05" db="EMBL/GenBank/DDBJ databases">
        <authorList>
            <person name="Chiriac C."/>
            <person name="Salcher M."/>
            <person name="Ghai R."/>
            <person name="Kavagutti S V."/>
        </authorList>
    </citation>
    <scope>NUCLEOTIDE SEQUENCE</scope>
</reference>
<organism evidence="2">
    <name type="scientific">freshwater metagenome</name>
    <dbReference type="NCBI Taxonomy" id="449393"/>
    <lineage>
        <taxon>unclassified sequences</taxon>
        <taxon>metagenomes</taxon>
        <taxon>ecological metagenomes</taxon>
    </lineage>
</organism>
<dbReference type="EMBL" id="CAFBLI010000103">
    <property type="protein sequence ID" value="CAB4874473.1"/>
    <property type="molecule type" value="Genomic_DNA"/>
</dbReference>
<dbReference type="EMBL" id="CAEZUJ010000055">
    <property type="protein sequence ID" value="CAB4605673.1"/>
    <property type="molecule type" value="Genomic_DNA"/>
</dbReference>
<dbReference type="AlphaFoldDB" id="A0A6J7E402"/>
<dbReference type="InterPro" id="IPR010814">
    <property type="entry name" value="DUF1416"/>
</dbReference>
<gene>
    <name evidence="1" type="ORF">UFOPK1811_01107</name>
    <name evidence="2" type="ORF">UFOPK3306_01121</name>
</gene>
<dbReference type="Pfam" id="PF07210">
    <property type="entry name" value="DUF1416"/>
    <property type="match status" value="1"/>
</dbReference>